<dbReference type="RefSeq" id="WP_053944362.1">
    <property type="nucleotide sequence ID" value="NZ_CP010401.1"/>
</dbReference>
<gene>
    <name evidence="2" type="ORF">PU02_1065</name>
</gene>
<proteinExistence type="predicted"/>
<accession>A0A0M4M6N7</accession>
<sequence>MKNISSFQRVVALFCLVTFLAVNIGVSYAQNVSEQHLEAAKKMIKVIHATDQFDSFLPTAARDLKNELVSSDPNLEAVISDIVDKNALALAKRRADLEKAIAYVYTKYFSLEELDKITVFYSSDVGKKFLTEVPNIARDSYAVFNEWSSSLMEDLVKNVENDMAKTVRLNKLADPKKSFPSKSLK</sequence>
<evidence type="ECO:0000259" key="1">
    <source>
        <dbReference type="Pfam" id="PF09832"/>
    </source>
</evidence>
<evidence type="ECO:0000313" key="2">
    <source>
        <dbReference type="EMBL" id="ALE03879.1"/>
    </source>
</evidence>
<dbReference type="OrthoDB" id="5510290at2"/>
<dbReference type="EMBL" id="CP010401">
    <property type="protein sequence ID" value="ALE03879.1"/>
    <property type="molecule type" value="Genomic_DNA"/>
</dbReference>
<dbReference type="Proteomes" id="UP000057213">
    <property type="component" value="Chromosome"/>
</dbReference>
<name>A0A0M4M6N7_9HYPH</name>
<feature type="domain" description="DUF2059" evidence="1">
    <location>
        <begin position="96"/>
        <end position="153"/>
    </location>
</feature>
<dbReference type="PATRIC" id="fig|1318743.3.peg.1081"/>
<evidence type="ECO:0000313" key="3">
    <source>
        <dbReference type="Proteomes" id="UP000057213"/>
    </source>
</evidence>
<dbReference type="Pfam" id="PF09832">
    <property type="entry name" value="DUF2059"/>
    <property type="match status" value="1"/>
</dbReference>
<reference evidence="2 3" key="1">
    <citation type="journal article" date="2015" name="Genome Announc.">
        <title>Complete Genome Sequence of Bartonella ancashensis Strain 20.00, Isolated from the Blood of a Patient with Verruga Peruana.</title>
        <authorList>
            <person name="Hang J."/>
            <person name="Mullins K.E."/>
            <person name="Clifford R.J."/>
            <person name="Onmus-Leone F."/>
            <person name="Yang Y."/>
            <person name="Jiang J."/>
            <person name="Leguia M."/>
            <person name="Kasper M.R."/>
            <person name="Maguina C."/>
            <person name="Lesho E.P."/>
            <person name="Jarman R.G."/>
            <person name="Richards A.L."/>
            <person name="Blazes D."/>
        </authorList>
    </citation>
    <scope>NUCLEOTIDE SEQUENCE [LARGE SCALE GENOMIC DNA]</scope>
    <source>
        <strain evidence="2 3">20.00</strain>
    </source>
</reference>
<dbReference type="InterPro" id="IPR018637">
    <property type="entry name" value="DUF2059"/>
</dbReference>
<dbReference type="KEGG" id="banc:PU02_1065"/>
<protein>
    <recommendedName>
        <fullName evidence="1">DUF2059 domain-containing protein</fullName>
    </recommendedName>
</protein>
<keyword evidence="3" id="KW-1185">Reference proteome</keyword>
<dbReference type="STRING" id="1318743.PU02_1065"/>
<dbReference type="AlphaFoldDB" id="A0A0M4M6N7"/>
<organism evidence="2 3">
    <name type="scientific">Bartonella ancashensis</name>
    <dbReference type="NCBI Taxonomy" id="1318743"/>
    <lineage>
        <taxon>Bacteria</taxon>
        <taxon>Pseudomonadati</taxon>
        <taxon>Pseudomonadota</taxon>
        <taxon>Alphaproteobacteria</taxon>
        <taxon>Hyphomicrobiales</taxon>
        <taxon>Bartonellaceae</taxon>
        <taxon>Bartonella</taxon>
    </lineage>
</organism>